<dbReference type="EMBL" id="MU006217">
    <property type="protein sequence ID" value="KAF2831929.1"/>
    <property type="molecule type" value="Genomic_DNA"/>
</dbReference>
<keyword evidence="2" id="KW-1185">Reference proteome</keyword>
<dbReference type="Proteomes" id="UP000799424">
    <property type="component" value="Unassembled WGS sequence"/>
</dbReference>
<protein>
    <submittedName>
        <fullName evidence="1">Uncharacterized protein</fullName>
    </submittedName>
</protein>
<organism evidence="1 2">
    <name type="scientific">Ophiobolus disseminans</name>
    <dbReference type="NCBI Taxonomy" id="1469910"/>
    <lineage>
        <taxon>Eukaryota</taxon>
        <taxon>Fungi</taxon>
        <taxon>Dikarya</taxon>
        <taxon>Ascomycota</taxon>
        <taxon>Pezizomycotina</taxon>
        <taxon>Dothideomycetes</taxon>
        <taxon>Pleosporomycetidae</taxon>
        <taxon>Pleosporales</taxon>
        <taxon>Pleosporineae</taxon>
        <taxon>Phaeosphaeriaceae</taxon>
        <taxon>Ophiobolus</taxon>
    </lineage>
</organism>
<proteinExistence type="predicted"/>
<sequence>MAPNIPSHGQLWPEHDGLDFVGRDDSILSRQGWLLNSGPTHYQLGYEELKRGWQRAPDRSGIDDDCVYGQPGASASFRALGHSNVPYITLVSYCKLPALAFTYTCRRRKNILTSGNVVIVGKLQSLTGTLYVLGAETDVAEIAHSRKSQ</sequence>
<evidence type="ECO:0000313" key="2">
    <source>
        <dbReference type="Proteomes" id="UP000799424"/>
    </source>
</evidence>
<name>A0A6A7AGX6_9PLEO</name>
<dbReference type="AlphaFoldDB" id="A0A6A7AGX6"/>
<evidence type="ECO:0000313" key="1">
    <source>
        <dbReference type="EMBL" id="KAF2831929.1"/>
    </source>
</evidence>
<accession>A0A6A7AGX6</accession>
<gene>
    <name evidence="1" type="ORF">CC86DRAFT_83294</name>
</gene>
<reference evidence="1" key="1">
    <citation type="journal article" date="2020" name="Stud. Mycol.">
        <title>101 Dothideomycetes genomes: a test case for predicting lifestyles and emergence of pathogens.</title>
        <authorList>
            <person name="Haridas S."/>
            <person name="Albert R."/>
            <person name="Binder M."/>
            <person name="Bloem J."/>
            <person name="Labutti K."/>
            <person name="Salamov A."/>
            <person name="Andreopoulos B."/>
            <person name="Baker S."/>
            <person name="Barry K."/>
            <person name="Bills G."/>
            <person name="Bluhm B."/>
            <person name="Cannon C."/>
            <person name="Castanera R."/>
            <person name="Culley D."/>
            <person name="Daum C."/>
            <person name="Ezra D."/>
            <person name="Gonzalez J."/>
            <person name="Henrissat B."/>
            <person name="Kuo A."/>
            <person name="Liang C."/>
            <person name="Lipzen A."/>
            <person name="Lutzoni F."/>
            <person name="Magnuson J."/>
            <person name="Mondo S."/>
            <person name="Nolan M."/>
            <person name="Ohm R."/>
            <person name="Pangilinan J."/>
            <person name="Park H.-J."/>
            <person name="Ramirez L."/>
            <person name="Alfaro M."/>
            <person name="Sun H."/>
            <person name="Tritt A."/>
            <person name="Yoshinaga Y."/>
            <person name="Zwiers L.-H."/>
            <person name="Turgeon B."/>
            <person name="Goodwin S."/>
            <person name="Spatafora J."/>
            <person name="Crous P."/>
            <person name="Grigoriev I."/>
        </authorList>
    </citation>
    <scope>NUCLEOTIDE SEQUENCE</scope>
    <source>
        <strain evidence="1">CBS 113818</strain>
    </source>
</reference>